<gene>
    <name evidence="2" type="ORF">WR25_22833</name>
</gene>
<organism evidence="2 3">
    <name type="scientific">Diploscapter pachys</name>
    <dbReference type="NCBI Taxonomy" id="2018661"/>
    <lineage>
        <taxon>Eukaryota</taxon>
        <taxon>Metazoa</taxon>
        <taxon>Ecdysozoa</taxon>
        <taxon>Nematoda</taxon>
        <taxon>Chromadorea</taxon>
        <taxon>Rhabditida</taxon>
        <taxon>Rhabditina</taxon>
        <taxon>Rhabditomorpha</taxon>
        <taxon>Rhabditoidea</taxon>
        <taxon>Rhabditidae</taxon>
        <taxon>Diploscapter</taxon>
    </lineage>
</organism>
<evidence type="ECO:0000313" key="3">
    <source>
        <dbReference type="Proteomes" id="UP000218231"/>
    </source>
</evidence>
<proteinExistence type="predicted"/>
<feature type="transmembrane region" description="Helical" evidence="1">
    <location>
        <begin position="176"/>
        <end position="193"/>
    </location>
</feature>
<dbReference type="EMBL" id="LIAE01006782">
    <property type="protein sequence ID" value="PAV85331.1"/>
    <property type="molecule type" value="Genomic_DNA"/>
</dbReference>
<comment type="caution">
    <text evidence="2">The sequence shown here is derived from an EMBL/GenBank/DDBJ whole genome shotgun (WGS) entry which is preliminary data.</text>
</comment>
<dbReference type="Proteomes" id="UP000218231">
    <property type="component" value="Unassembled WGS sequence"/>
</dbReference>
<feature type="transmembrane region" description="Helical" evidence="1">
    <location>
        <begin position="105"/>
        <end position="123"/>
    </location>
</feature>
<protein>
    <submittedName>
        <fullName evidence="2">Uncharacterized protein</fullName>
    </submittedName>
</protein>
<dbReference type="AlphaFoldDB" id="A0A2A2LGG3"/>
<keyword evidence="1" id="KW-1133">Transmembrane helix</keyword>
<dbReference type="OrthoDB" id="5868674at2759"/>
<evidence type="ECO:0000256" key="1">
    <source>
        <dbReference type="SAM" id="Phobius"/>
    </source>
</evidence>
<keyword evidence="1" id="KW-0472">Membrane</keyword>
<reference evidence="2 3" key="1">
    <citation type="journal article" date="2017" name="Curr. Biol.">
        <title>Genome architecture and evolution of a unichromosomal asexual nematode.</title>
        <authorList>
            <person name="Fradin H."/>
            <person name="Zegar C."/>
            <person name="Gutwein M."/>
            <person name="Lucas J."/>
            <person name="Kovtun M."/>
            <person name="Corcoran D."/>
            <person name="Baugh L.R."/>
            <person name="Kiontke K."/>
            <person name="Gunsalus K."/>
            <person name="Fitch D.H."/>
            <person name="Piano F."/>
        </authorList>
    </citation>
    <scope>NUCLEOTIDE SEQUENCE [LARGE SCALE GENOMIC DNA]</scope>
    <source>
        <strain evidence="2">PF1309</strain>
    </source>
</reference>
<accession>A0A2A2LGG3</accession>
<sequence length="226" mass="26412">MSIAQWKNKFDFQRLHRFLRSLLYAEDVDYSQFESKLDGTDIATFRENDKAFRLFGTNVHVKAGAYIACIIGLIVTMVYVVVYSFFHYRGMGRNPFIDHLELVDLIFAILLGIPCHFMLFYGLRAGKSIWFSPFLIFYTTNFVLNIVFTILTLSAFGLDIHRKIFGNVRFDLGWTLFQILFTSSQGLAIYVVIKARRYVNAKDFWRQKSQEVRKISKKTTTIKSIF</sequence>
<keyword evidence="1" id="KW-0812">Transmembrane</keyword>
<feature type="transmembrane region" description="Helical" evidence="1">
    <location>
        <begin position="63"/>
        <end position="85"/>
    </location>
</feature>
<evidence type="ECO:0000313" key="2">
    <source>
        <dbReference type="EMBL" id="PAV85331.1"/>
    </source>
</evidence>
<keyword evidence="3" id="KW-1185">Reference proteome</keyword>
<name>A0A2A2LGG3_9BILA</name>
<feature type="transmembrane region" description="Helical" evidence="1">
    <location>
        <begin position="135"/>
        <end position="156"/>
    </location>
</feature>